<reference evidence="2" key="1">
    <citation type="submission" date="2016-10" db="EMBL/GenBank/DDBJ databases">
        <authorList>
            <person name="Varghese N."/>
            <person name="Submissions S."/>
        </authorList>
    </citation>
    <scope>NUCLEOTIDE SEQUENCE [LARGE SCALE GENOMIC DNA]</scope>
    <source>
        <strain evidence="2">CGMCC 1.8975</strain>
    </source>
</reference>
<proteinExistence type="predicted"/>
<accession>A0A1H3IQH8</accession>
<evidence type="ECO:0000313" key="2">
    <source>
        <dbReference type="Proteomes" id="UP000199249"/>
    </source>
</evidence>
<sequence>MFIAEVDLGKIVGTDHSTFNTDNWIKMRDTLFKKSTNEKYVAMVRDNPDHSEGLDPITVKQYGEEYILCQSGNHRVCHAKFTGFLTIRVRVRQHLIDPSLVGKPIKQQMEAIPIRLINY</sequence>
<dbReference type="Proteomes" id="UP000199249">
    <property type="component" value="Unassembled WGS sequence"/>
</dbReference>
<protein>
    <submittedName>
        <fullName evidence="1">Uncharacterized protein</fullName>
    </submittedName>
</protein>
<dbReference type="EMBL" id="FNOV01000007">
    <property type="protein sequence ID" value="SDY30036.1"/>
    <property type="molecule type" value="Genomic_DNA"/>
</dbReference>
<gene>
    <name evidence="1" type="ORF">SAMN04488069_107118</name>
</gene>
<dbReference type="AlphaFoldDB" id="A0A1H3IQH8"/>
<organism evidence="1 2">
    <name type="scientific">Hymenobacter psychrophilus</name>
    <dbReference type="NCBI Taxonomy" id="651662"/>
    <lineage>
        <taxon>Bacteria</taxon>
        <taxon>Pseudomonadati</taxon>
        <taxon>Bacteroidota</taxon>
        <taxon>Cytophagia</taxon>
        <taxon>Cytophagales</taxon>
        <taxon>Hymenobacteraceae</taxon>
        <taxon>Hymenobacter</taxon>
    </lineage>
</organism>
<evidence type="ECO:0000313" key="1">
    <source>
        <dbReference type="EMBL" id="SDY30036.1"/>
    </source>
</evidence>
<name>A0A1H3IQH8_9BACT</name>
<keyword evidence="2" id="KW-1185">Reference proteome</keyword>
<dbReference type="InterPro" id="IPR036086">
    <property type="entry name" value="ParB/Sulfiredoxin_sf"/>
</dbReference>
<dbReference type="SUPFAM" id="SSF110849">
    <property type="entry name" value="ParB/Sulfiredoxin"/>
    <property type="match status" value="1"/>
</dbReference>